<dbReference type="EMBL" id="JAUJEA010000002">
    <property type="protein sequence ID" value="MDN5200880.1"/>
    <property type="molecule type" value="Genomic_DNA"/>
</dbReference>
<feature type="signal peptide" evidence="1">
    <location>
        <begin position="1"/>
        <end position="27"/>
    </location>
</feature>
<gene>
    <name evidence="2" type="ORF">QQ008_05895</name>
</gene>
<dbReference type="RefSeq" id="WP_346750910.1">
    <property type="nucleotide sequence ID" value="NZ_JAUJEA010000002.1"/>
</dbReference>
<keyword evidence="3" id="KW-1185">Reference proteome</keyword>
<name>A0ABT8KMX2_9BACT</name>
<protein>
    <submittedName>
        <fullName evidence="2">T9SS type A sorting domain-containing protein</fullName>
    </submittedName>
</protein>
<evidence type="ECO:0000313" key="2">
    <source>
        <dbReference type="EMBL" id="MDN5200880.1"/>
    </source>
</evidence>
<evidence type="ECO:0000256" key="1">
    <source>
        <dbReference type="SAM" id="SignalP"/>
    </source>
</evidence>
<comment type="caution">
    <text evidence="2">The sequence shown here is derived from an EMBL/GenBank/DDBJ whole genome shotgun (WGS) entry which is preliminary data.</text>
</comment>
<reference evidence="2" key="1">
    <citation type="submission" date="2023-06" db="EMBL/GenBank/DDBJ databases">
        <title>Genomic of Parafulvivirga corallium.</title>
        <authorList>
            <person name="Wang G."/>
        </authorList>
    </citation>
    <scope>NUCLEOTIDE SEQUENCE</scope>
    <source>
        <strain evidence="2">BMA10</strain>
    </source>
</reference>
<evidence type="ECO:0000313" key="3">
    <source>
        <dbReference type="Proteomes" id="UP001172082"/>
    </source>
</evidence>
<accession>A0ABT8KMX2</accession>
<feature type="chain" id="PRO_5046902979" evidence="1">
    <location>
        <begin position="28"/>
        <end position="213"/>
    </location>
</feature>
<keyword evidence="1" id="KW-0732">Signal</keyword>
<proteinExistence type="predicted"/>
<sequence length="213" mass="23909">MKMIIQKSLTYLLLLSFFAGHMTLAQSNANIQSKSSKTLKVKLLNDENSSSAELFFTTAESAMVVVKILNEEKETVFQEAIKDVEKLRKVYDLSSLSAGSYQIEVNNTKDLIQVGVKVVEGGDAEHPNKGKTLLIGFSKLDTDKYLNFIVQNKLNEKVDVNVYDQRNEKILTQSIGKDPVIKHKLNFSTLESGKYIVKVGTKDNIFTKEILLN</sequence>
<organism evidence="2 3">
    <name type="scientific">Splendidivirga corallicola</name>
    <dbReference type="NCBI Taxonomy" id="3051826"/>
    <lineage>
        <taxon>Bacteria</taxon>
        <taxon>Pseudomonadati</taxon>
        <taxon>Bacteroidota</taxon>
        <taxon>Cytophagia</taxon>
        <taxon>Cytophagales</taxon>
        <taxon>Splendidivirgaceae</taxon>
        <taxon>Splendidivirga</taxon>
    </lineage>
</organism>
<dbReference type="Proteomes" id="UP001172082">
    <property type="component" value="Unassembled WGS sequence"/>
</dbReference>